<dbReference type="EMBL" id="SRYX01000061">
    <property type="protein sequence ID" value="TGY30858.1"/>
    <property type="molecule type" value="Genomic_DNA"/>
</dbReference>
<evidence type="ECO:0008006" key="6">
    <source>
        <dbReference type="Google" id="ProtNLM"/>
    </source>
</evidence>
<name>A0A1V0QD85_9BACE</name>
<keyword evidence="1" id="KW-0472">Membrane</keyword>
<sequence>MKTNNFNLWLRLTVGSAIGAIIYHFSSGRKTEKLRKMVRMRNRIKESENKGEIYTLSANARR</sequence>
<evidence type="ECO:0000313" key="4">
    <source>
        <dbReference type="Proteomes" id="UP000092631"/>
    </source>
</evidence>
<keyword evidence="1" id="KW-0812">Transmembrane</keyword>
<keyword evidence="4" id="KW-1185">Reference proteome</keyword>
<evidence type="ECO:0000313" key="5">
    <source>
        <dbReference type="Proteomes" id="UP000309566"/>
    </source>
</evidence>
<organism evidence="2 4">
    <name type="scientific">Bacteroides caecimuris</name>
    <dbReference type="NCBI Taxonomy" id="1796613"/>
    <lineage>
        <taxon>Bacteria</taxon>
        <taxon>Pseudomonadati</taxon>
        <taxon>Bacteroidota</taxon>
        <taxon>Bacteroidia</taxon>
        <taxon>Bacteroidales</taxon>
        <taxon>Bacteroidaceae</taxon>
        <taxon>Bacteroides</taxon>
    </lineage>
</organism>
<feature type="transmembrane region" description="Helical" evidence="1">
    <location>
        <begin position="6"/>
        <end position="26"/>
    </location>
</feature>
<evidence type="ECO:0000256" key="1">
    <source>
        <dbReference type="SAM" id="Phobius"/>
    </source>
</evidence>
<accession>A0A4S2CQ50</accession>
<dbReference type="STRING" id="1796613.A4V03_20545"/>
<protein>
    <recommendedName>
        <fullName evidence="6">YtxH domain-containing protein</fullName>
    </recommendedName>
</protein>
<dbReference type="GeneID" id="93046675"/>
<accession>A0A1V0QD85</accession>
<gene>
    <name evidence="2" type="ORF">A4V03_20545</name>
    <name evidence="3" type="ORF">E5353_14030</name>
</gene>
<reference evidence="2" key="2">
    <citation type="submission" date="2017-04" db="EMBL/GenBank/DDBJ databases">
        <title>Complete Genome Sequences of Twelve Strains of a Stable Defined Moderately Diverse Mouse Microbiota 2 (sDMDMm2).</title>
        <authorList>
            <person name="Uchimura Y."/>
            <person name="Wyss M."/>
            <person name="Brugiroux S."/>
            <person name="Limenitakis J.P."/>
            <person name="Stecher B."/>
            <person name="McCoy K.D."/>
            <person name="Macpherson A.J."/>
        </authorList>
    </citation>
    <scope>NUCLEOTIDE SEQUENCE</scope>
    <source>
        <strain evidence="2">I48</strain>
    </source>
</reference>
<reference evidence="3 5" key="3">
    <citation type="submission" date="2019-04" db="EMBL/GenBank/DDBJ databases">
        <title>Microbes associate with the intestines of laboratory mice.</title>
        <authorList>
            <person name="Navarre W."/>
            <person name="Wong E."/>
            <person name="Huang K."/>
            <person name="Tropini C."/>
            <person name="Ng K."/>
            <person name="Yu B."/>
        </authorList>
    </citation>
    <scope>NUCLEOTIDE SEQUENCE [LARGE SCALE GENOMIC DNA]</scope>
    <source>
        <strain evidence="3 5">NM63_1-25</strain>
    </source>
</reference>
<dbReference type="RefSeq" id="WP_024987151.1">
    <property type="nucleotide sequence ID" value="NZ_VIRD01000045.1"/>
</dbReference>
<dbReference type="AlphaFoldDB" id="A0A1V0QD85"/>
<evidence type="ECO:0000313" key="2">
    <source>
        <dbReference type="EMBL" id="ARE60500.1"/>
    </source>
</evidence>
<keyword evidence="1" id="KW-1133">Transmembrane helix</keyword>
<reference evidence="4" key="1">
    <citation type="submission" date="2016-04" db="EMBL/GenBank/DDBJ databases">
        <title>Complete Genome Sequences of Twelve Strains of a Stable Defined Moderately Diverse Mouse Microbiota 2 (sDMDMm2).</title>
        <authorList>
            <person name="Uchimura Y."/>
            <person name="Wyss M."/>
            <person name="Brugiroux S."/>
            <person name="Limenitakis J.P."/>
            <person name="Stecher B."/>
            <person name="McCoy K.D."/>
            <person name="Macpherson A.J."/>
        </authorList>
    </citation>
    <scope>NUCLEOTIDE SEQUENCE [LARGE SCALE GENOMIC DNA]</scope>
    <source>
        <strain evidence="4">I48</strain>
    </source>
</reference>
<dbReference type="Proteomes" id="UP000092631">
    <property type="component" value="Chromosome"/>
</dbReference>
<dbReference type="Proteomes" id="UP000309566">
    <property type="component" value="Unassembled WGS sequence"/>
</dbReference>
<evidence type="ECO:0000313" key="3">
    <source>
        <dbReference type="EMBL" id="TGY30858.1"/>
    </source>
</evidence>
<dbReference type="EMBL" id="CP015401">
    <property type="protein sequence ID" value="ARE60500.1"/>
    <property type="molecule type" value="Genomic_DNA"/>
</dbReference>
<proteinExistence type="predicted"/>
<dbReference type="KEGG" id="bcae:A4V03_20545"/>